<dbReference type="Proteomes" id="UP001499884">
    <property type="component" value="Unassembled WGS sequence"/>
</dbReference>
<reference evidence="2" key="1">
    <citation type="journal article" date="2019" name="Int. J. Syst. Evol. Microbiol.">
        <title>The Global Catalogue of Microorganisms (GCM) 10K type strain sequencing project: providing services to taxonomists for standard genome sequencing and annotation.</title>
        <authorList>
            <consortium name="The Broad Institute Genomics Platform"/>
            <consortium name="The Broad Institute Genome Sequencing Center for Infectious Disease"/>
            <person name="Wu L."/>
            <person name="Ma J."/>
        </authorList>
    </citation>
    <scope>NUCLEOTIDE SEQUENCE [LARGE SCALE GENOMIC DNA]</scope>
    <source>
        <strain evidence="2">JCM 30846</strain>
    </source>
</reference>
<evidence type="ECO:0000313" key="2">
    <source>
        <dbReference type="Proteomes" id="UP001499884"/>
    </source>
</evidence>
<comment type="caution">
    <text evidence="1">The sequence shown here is derived from an EMBL/GenBank/DDBJ whole genome shotgun (WGS) entry which is preliminary data.</text>
</comment>
<organism evidence="1 2">
    <name type="scientific">Streptomyces tremellae</name>
    <dbReference type="NCBI Taxonomy" id="1124239"/>
    <lineage>
        <taxon>Bacteria</taxon>
        <taxon>Bacillati</taxon>
        <taxon>Actinomycetota</taxon>
        <taxon>Actinomycetes</taxon>
        <taxon>Kitasatosporales</taxon>
        <taxon>Streptomycetaceae</taxon>
        <taxon>Streptomyces</taxon>
    </lineage>
</organism>
<keyword evidence="2" id="KW-1185">Reference proteome</keyword>
<dbReference type="RefSeq" id="WP_345653719.1">
    <property type="nucleotide sequence ID" value="NZ_BAABEP010000063.1"/>
</dbReference>
<proteinExistence type="predicted"/>
<evidence type="ECO:0000313" key="1">
    <source>
        <dbReference type="EMBL" id="GAA3754486.1"/>
    </source>
</evidence>
<protein>
    <submittedName>
        <fullName evidence="1">Uncharacterized protein</fullName>
    </submittedName>
</protein>
<accession>A0ABP7G684</accession>
<sequence length="100" mass="10898">MRSIVAGHVPVCTSEFIELALGTPLDLWLGPEDGESPEEAAARRDAARDILTEEPDLLDRVSRAAVEAIEAFAPELFALTPLHRPRLAARRARMGRRAAA</sequence>
<dbReference type="EMBL" id="BAABEP010000063">
    <property type="protein sequence ID" value="GAA3754486.1"/>
    <property type="molecule type" value="Genomic_DNA"/>
</dbReference>
<name>A0ABP7G684_9ACTN</name>
<gene>
    <name evidence="1" type="ORF">GCM10023082_57430</name>
</gene>